<feature type="transmembrane region" description="Helical" evidence="2">
    <location>
        <begin position="112"/>
        <end position="133"/>
    </location>
</feature>
<gene>
    <name evidence="4" type="ORF">FOZ62_028622</name>
</gene>
<dbReference type="EMBL" id="JABANM010023096">
    <property type="protein sequence ID" value="KAF4718484.1"/>
    <property type="molecule type" value="Genomic_DNA"/>
</dbReference>
<keyword evidence="3" id="KW-0732">Signal</keyword>
<feature type="compositionally biased region" description="Low complexity" evidence="1">
    <location>
        <begin position="178"/>
        <end position="197"/>
    </location>
</feature>
<evidence type="ECO:0000256" key="3">
    <source>
        <dbReference type="SAM" id="SignalP"/>
    </source>
</evidence>
<evidence type="ECO:0000313" key="4">
    <source>
        <dbReference type="EMBL" id="KAF4718484.1"/>
    </source>
</evidence>
<evidence type="ECO:0000256" key="2">
    <source>
        <dbReference type="SAM" id="Phobius"/>
    </source>
</evidence>
<protein>
    <recommendedName>
        <fullName evidence="6">Transmembrane protein</fullName>
    </recommendedName>
</protein>
<evidence type="ECO:0000313" key="5">
    <source>
        <dbReference type="Proteomes" id="UP000574390"/>
    </source>
</evidence>
<comment type="caution">
    <text evidence="4">The sequence shown here is derived from an EMBL/GenBank/DDBJ whole genome shotgun (WGS) entry which is preliminary data.</text>
</comment>
<dbReference type="AlphaFoldDB" id="A0A7J6RCR8"/>
<dbReference type="Proteomes" id="UP000574390">
    <property type="component" value="Unassembled WGS sequence"/>
</dbReference>
<organism evidence="4 5">
    <name type="scientific">Perkinsus olseni</name>
    <name type="common">Perkinsus atlanticus</name>
    <dbReference type="NCBI Taxonomy" id="32597"/>
    <lineage>
        <taxon>Eukaryota</taxon>
        <taxon>Sar</taxon>
        <taxon>Alveolata</taxon>
        <taxon>Perkinsozoa</taxon>
        <taxon>Perkinsea</taxon>
        <taxon>Perkinsida</taxon>
        <taxon>Perkinsidae</taxon>
        <taxon>Perkinsus</taxon>
    </lineage>
</organism>
<feature type="signal peptide" evidence="3">
    <location>
        <begin position="1"/>
        <end position="30"/>
    </location>
</feature>
<keyword evidence="2" id="KW-0472">Membrane</keyword>
<feature type="compositionally biased region" description="Polar residues" evidence="1">
    <location>
        <begin position="144"/>
        <end position="161"/>
    </location>
</feature>
<name>A0A7J6RCR8_PEROL</name>
<accession>A0A7J6RCR8</accession>
<feature type="region of interest" description="Disordered" evidence="1">
    <location>
        <begin position="143"/>
        <end position="207"/>
    </location>
</feature>
<evidence type="ECO:0000256" key="1">
    <source>
        <dbReference type="SAM" id="MobiDB-lite"/>
    </source>
</evidence>
<keyword evidence="2" id="KW-0812">Transmembrane</keyword>
<feature type="chain" id="PRO_5029478924" description="Transmembrane protein" evidence="3">
    <location>
        <begin position="31"/>
        <end position="363"/>
    </location>
</feature>
<evidence type="ECO:0008006" key="6">
    <source>
        <dbReference type="Google" id="ProtNLM"/>
    </source>
</evidence>
<reference evidence="4 5" key="1">
    <citation type="submission" date="2020-04" db="EMBL/GenBank/DDBJ databases">
        <title>Perkinsus olseni comparative genomics.</title>
        <authorList>
            <person name="Bogema D.R."/>
        </authorList>
    </citation>
    <scope>NUCLEOTIDE SEQUENCE [LARGE SCALE GENOMIC DNA]</scope>
    <source>
        <strain evidence="4">ATCC PRA-205</strain>
    </source>
</reference>
<proteinExistence type="predicted"/>
<keyword evidence="2" id="KW-1133">Transmembrane helix</keyword>
<feature type="region of interest" description="Disordered" evidence="1">
    <location>
        <begin position="320"/>
        <end position="363"/>
    </location>
</feature>
<sequence length="363" mass="38857">MSQRHHRRRVRRPSCLNAVFLVLCLCLGGGQQLRHLAEEGEVTPDVMMPAAAAESQETRRAAEGKSISFASMEGSVSGSSDSIPWIRLQPARLSYVKNGTLADKRHNAWQHWAAITFSCLAIMVVAAHFVVCFRGMCSKGAGTSDLSTQQQLNTTGHSAATTIGMPVDGDHPLHTLISSGEGPPSSPGQGPSGSRRGANGKSGPRQQLQFDRFVVRGANTTGSYSGYPGLPSAVSKTLSAEGRLGPRHGGYNIVNKWGDGSGGGARSVGYQRPGYVMRDMFDIASDEDDDDIEDQGTAAGEVYYGLDGRARVVQYPQTLLVPEDDETPEEFAARRKRQKAYEHPGGGGGGGTSWSPPPTSWRR</sequence>